<accession>A0A4Y5SXM9</accession>
<reference evidence="1" key="1">
    <citation type="submission" date="2019-01" db="EMBL/GenBank/DDBJ databases">
        <authorList>
            <person name="Xu L."/>
            <person name="Ren M."/>
            <person name="Jiang L."/>
            <person name="Han Z."/>
            <person name="Liu S."/>
        </authorList>
    </citation>
    <scope>NUCLEOTIDE SEQUENCE</scope>
    <source>
        <strain evidence="1">GammaCoV/ph/China/I0623/17</strain>
    </source>
</reference>
<sequence length="80" mass="9044">MNRSNPFSTAIARKARVFQREGTSSVYFLDSTGQVESCPKCTALVFQGKICEEHIGNNNLLSWRAVRQLERQTPPRQSSN</sequence>
<name>A0A4Y5SXM9_9GAMC</name>
<protein>
    <submittedName>
        <fullName evidence="1">ORF5b</fullName>
    </submittedName>
</protein>
<gene>
    <name evidence="1" type="primary">5b</name>
</gene>
<dbReference type="InterPro" id="IPR008458">
    <property type="entry name" value="Acc_prot_5b_avian_CoV"/>
</dbReference>
<evidence type="ECO:0000313" key="1">
    <source>
        <dbReference type="EMBL" id="QDA76270.1"/>
    </source>
</evidence>
<proteinExistence type="predicted"/>
<dbReference type="EMBL" id="MK423877">
    <property type="protein sequence ID" value="QDA76270.1"/>
    <property type="molecule type" value="Genomic_RNA"/>
</dbReference>
<dbReference type="Pfam" id="PF05528">
    <property type="entry name" value="Acc5b_avian_CoV"/>
    <property type="match status" value="1"/>
</dbReference>
<organism evidence="1">
    <name type="scientific">Pheasant coronavirus</name>
    <dbReference type="NCBI Taxonomy" id="258781"/>
    <lineage>
        <taxon>Viruses</taxon>
        <taxon>Riboviria</taxon>
        <taxon>Orthornavirae</taxon>
        <taxon>Pisuviricota</taxon>
        <taxon>Pisoniviricetes</taxon>
        <taxon>Nidovirales</taxon>
        <taxon>Cornidovirineae</taxon>
        <taxon>Coronaviridae</taxon>
        <taxon>Orthocoronavirinae</taxon>
        <taxon>Gammacoronavirus</taxon>
        <taxon>Igacovirus</taxon>
        <taxon>Gammacoronavirus galli</taxon>
        <taxon>Avian coronavirus</taxon>
    </lineage>
</organism>